<name>A3U2J7_PSEBH</name>
<organism evidence="2 3">
    <name type="scientific">Pseudooceanicola batsensis (strain ATCC BAA-863 / DSM 15984 / KCTC 12145 / HTCC2597)</name>
    <name type="common">Oceanicola batsensis</name>
    <dbReference type="NCBI Taxonomy" id="252305"/>
    <lineage>
        <taxon>Bacteria</taxon>
        <taxon>Pseudomonadati</taxon>
        <taxon>Pseudomonadota</taxon>
        <taxon>Alphaproteobacteria</taxon>
        <taxon>Rhodobacterales</taxon>
        <taxon>Paracoccaceae</taxon>
        <taxon>Pseudooceanicola</taxon>
    </lineage>
</organism>
<protein>
    <recommendedName>
        <fullName evidence="1">Glycosyltransferase 2-like domain-containing protein</fullName>
    </recommendedName>
</protein>
<keyword evidence="3" id="KW-1185">Reference proteome</keyword>
<reference evidence="2 3" key="1">
    <citation type="journal article" date="2010" name="J. Bacteriol.">
        <title>Genome sequences of Oceanicola granulosus HTCC2516(T) and Oceanicola batsensis HTCC2597(TDelta).</title>
        <authorList>
            <person name="Thrash J.C."/>
            <person name="Cho J.C."/>
            <person name="Vergin K.L."/>
            <person name="Giovannoni S.J."/>
        </authorList>
    </citation>
    <scope>NUCLEOTIDE SEQUENCE [LARGE SCALE GENOMIC DNA]</scope>
    <source>
        <strain evidence="3">ATCC BAA-863 / DSM 15984 / KCTC 12145 / HTCC2597</strain>
    </source>
</reference>
<comment type="caution">
    <text evidence="2">The sequence shown here is derived from an EMBL/GenBank/DDBJ whole genome shotgun (WGS) entry which is preliminary data.</text>
</comment>
<dbReference type="InterPro" id="IPR029044">
    <property type="entry name" value="Nucleotide-diphossugar_trans"/>
</dbReference>
<evidence type="ECO:0000259" key="1">
    <source>
        <dbReference type="Pfam" id="PF00535"/>
    </source>
</evidence>
<dbReference type="STRING" id="252305.OB2597_04003"/>
<proteinExistence type="predicted"/>
<dbReference type="Pfam" id="PF00535">
    <property type="entry name" value="Glycos_transf_2"/>
    <property type="match status" value="1"/>
</dbReference>
<dbReference type="AlphaFoldDB" id="A3U2J7"/>
<evidence type="ECO:0000313" key="2">
    <source>
        <dbReference type="EMBL" id="EAQ01571.1"/>
    </source>
</evidence>
<dbReference type="PANTHER" id="PTHR43179">
    <property type="entry name" value="RHAMNOSYLTRANSFERASE WBBL"/>
    <property type="match status" value="1"/>
</dbReference>
<dbReference type="Proteomes" id="UP000004318">
    <property type="component" value="Unassembled WGS sequence"/>
</dbReference>
<dbReference type="HOGENOM" id="CLU_775768_0_0_5"/>
<dbReference type="Gene3D" id="3.90.550.10">
    <property type="entry name" value="Spore Coat Polysaccharide Biosynthesis Protein SpsA, Chain A"/>
    <property type="match status" value="1"/>
</dbReference>
<gene>
    <name evidence="2" type="ORF">OB2597_04003</name>
</gene>
<evidence type="ECO:0000313" key="3">
    <source>
        <dbReference type="Proteomes" id="UP000004318"/>
    </source>
</evidence>
<dbReference type="PANTHER" id="PTHR43179:SF7">
    <property type="entry name" value="RHAMNOSYLTRANSFERASE WBBL"/>
    <property type="match status" value="1"/>
</dbReference>
<feature type="domain" description="Glycosyltransferase 2-like" evidence="1">
    <location>
        <begin position="6"/>
        <end position="116"/>
    </location>
</feature>
<dbReference type="InterPro" id="IPR001173">
    <property type="entry name" value="Glyco_trans_2-like"/>
</dbReference>
<dbReference type="EMBL" id="AAMO01000012">
    <property type="protein sequence ID" value="EAQ01571.1"/>
    <property type="molecule type" value="Genomic_DNA"/>
</dbReference>
<dbReference type="RefSeq" id="WP_009805050.1">
    <property type="nucleotide sequence ID" value="NZ_CH724131.1"/>
</dbReference>
<dbReference type="eggNOG" id="COG1216">
    <property type="taxonomic scope" value="Bacteria"/>
</dbReference>
<dbReference type="OrthoDB" id="5291101at2"/>
<dbReference type="SUPFAM" id="SSF53448">
    <property type="entry name" value="Nucleotide-diphospho-sugar transferases"/>
    <property type="match status" value="1"/>
</dbReference>
<accession>A3U2J7</accession>
<sequence length="342" mass="38655">MARATIVVTQRERFGMTQESLEDLRAHTPGVPIVYVDGKSPAKTAHYLKERADAGEITLLRRERFLTPNQARNIGAAAVDTDYIVFVDNDVLYTEGWLDRLIACADETQADVVAPLTCQGLPAHTEIHHAGGDYAAGGDMAGFFANDPEQGRQFEEVMHGHAEKVADWQDRLERTETGMSEFHCALVRRSTFEKVGGLDEKMLSTKEHIDFCMTVKQAGGSVWFEPSSVITYVFPCRARPMETADWPFFALRWSNAHGVRSLEHFIAKWKLRPDPGYVQGKKGIYAMRRNQGILVPLYRMVPGLNRSDWLTRKAARASMFPERLINNVLVALDDRRSRRITE</sequence>